<organism evidence="1 2">
    <name type="scientific">Salicibibacter cibi</name>
    <dbReference type="NCBI Taxonomy" id="2743001"/>
    <lineage>
        <taxon>Bacteria</taxon>
        <taxon>Bacillati</taxon>
        <taxon>Bacillota</taxon>
        <taxon>Bacilli</taxon>
        <taxon>Bacillales</taxon>
        <taxon>Bacillaceae</taxon>
        <taxon>Salicibibacter</taxon>
    </lineage>
</organism>
<dbReference type="GO" id="GO:0004519">
    <property type="term" value="F:endonuclease activity"/>
    <property type="evidence" value="ECO:0007669"/>
    <property type="project" value="UniProtKB-KW"/>
</dbReference>
<keyword evidence="1" id="KW-0540">Nuclease</keyword>
<dbReference type="InterPro" id="IPR012296">
    <property type="entry name" value="Nuclease_put_TT1808"/>
</dbReference>
<dbReference type="KEGG" id="scib:HUG20_04750"/>
<keyword evidence="2" id="KW-1185">Reference proteome</keyword>
<proteinExistence type="predicted"/>
<dbReference type="Gene3D" id="3.90.1570.10">
    <property type="entry name" value="tt1808, chain A"/>
    <property type="match status" value="1"/>
</dbReference>
<dbReference type="EMBL" id="CP054706">
    <property type="protein sequence ID" value="QQK81857.1"/>
    <property type="molecule type" value="Genomic_DNA"/>
</dbReference>
<sequence length="53" mass="6549">MKEYWIIDPIHAYIEVYSLENEQYDKPLFYSKEDHLQSALFKDLKSDLEYIFE</sequence>
<dbReference type="Proteomes" id="UP000595349">
    <property type="component" value="Chromosome"/>
</dbReference>
<keyword evidence="1" id="KW-0255">Endonuclease</keyword>
<evidence type="ECO:0000313" key="2">
    <source>
        <dbReference type="Proteomes" id="UP000595349"/>
    </source>
</evidence>
<reference evidence="1 2" key="1">
    <citation type="submission" date="2020-06" db="EMBL/GenBank/DDBJ databases">
        <title>Genomic analysis of Salicibibacter sp. NKC21-4.</title>
        <authorList>
            <person name="Oh Y.J."/>
        </authorList>
    </citation>
    <scope>NUCLEOTIDE SEQUENCE [LARGE SCALE GENOMIC DNA]</scope>
    <source>
        <strain evidence="1 2">NKC21-4</strain>
    </source>
</reference>
<protein>
    <submittedName>
        <fullName evidence="1">Uma2 family endonuclease</fullName>
    </submittedName>
</protein>
<gene>
    <name evidence="1" type="ORF">HUG20_04750</name>
</gene>
<accession>A0A7T7CH43</accession>
<name>A0A7T7CH43_9BACI</name>
<dbReference type="AlphaFoldDB" id="A0A7T7CH43"/>
<evidence type="ECO:0000313" key="1">
    <source>
        <dbReference type="EMBL" id="QQK81857.1"/>
    </source>
</evidence>
<keyword evidence="1" id="KW-0378">Hydrolase</keyword>